<dbReference type="EMBL" id="REGN01009461">
    <property type="protein sequence ID" value="RNA01113.1"/>
    <property type="molecule type" value="Genomic_DNA"/>
</dbReference>
<evidence type="ECO:0000313" key="2">
    <source>
        <dbReference type="Proteomes" id="UP000276133"/>
    </source>
</evidence>
<dbReference type="Proteomes" id="UP000276133">
    <property type="component" value="Unassembled WGS sequence"/>
</dbReference>
<organism evidence="1 2">
    <name type="scientific">Brachionus plicatilis</name>
    <name type="common">Marine rotifer</name>
    <name type="synonym">Brachionus muelleri</name>
    <dbReference type="NCBI Taxonomy" id="10195"/>
    <lineage>
        <taxon>Eukaryota</taxon>
        <taxon>Metazoa</taxon>
        <taxon>Spiralia</taxon>
        <taxon>Gnathifera</taxon>
        <taxon>Rotifera</taxon>
        <taxon>Eurotatoria</taxon>
        <taxon>Monogononta</taxon>
        <taxon>Pseudotrocha</taxon>
        <taxon>Ploima</taxon>
        <taxon>Brachionidae</taxon>
        <taxon>Brachionus</taxon>
    </lineage>
</organism>
<proteinExistence type="predicted"/>
<protein>
    <submittedName>
        <fullName evidence="1">Uncharacterized protein</fullName>
    </submittedName>
</protein>
<comment type="caution">
    <text evidence="1">The sequence shown here is derived from an EMBL/GenBank/DDBJ whole genome shotgun (WGS) entry which is preliminary data.</text>
</comment>
<accession>A0A3M7PPZ1</accession>
<dbReference type="AlphaFoldDB" id="A0A3M7PPZ1"/>
<name>A0A3M7PPZ1_BRAPC</name>
<evidence type="ECO:0000313" key="1">
    <source>
        <dbReference type="EMBL" id="RNA01113.1"/>
    </source>
</evidence>
<gene>
    <name evidence="1" type="ORF">BpHYR1_041248</name>
</gene>
<reference evidence="1 2" key="1">
    <citation type="journal article" date="2018" name="Sci. Rep.">
        <title>Genomic signatures of local adaptation to the degree of environmental predictability in rotifers.</title>
        <authorList>
            <person name="Franch-Gras L."/>
            <person name="Hahn C."/>
            <person name="Garcia-Roger E.M."/>
            <person name="Carmona M.J."/>
            <person name="Serra M."/>
            <person name="Gomez A."/>
        </authorList>
    </citation>
    <scope>NUCLEOTIDE SEQUENCE [LARGE SCALE GENOMIC DNA]</scope>
    <source>
        <strain evidence="1">HYR1</strain>
    </source>
</reference>
<keyword evidence="2" id="KW-1185">Reference proteome</keyword>
<sequence>MENSPIYRITNKSLNEDYTPKESIVIQCVIYYSKVALNMKKYRKILIKKSQVSLLLVLLKEGEIELKCLNKKISNQEIYRKQSRLKRLNGKGCQKIPNNYDIKTLSNKSRIKENKVTCSAKTLCIKYFASHALVISYLASLA</sequence>